<name>A0ABU9AV92_9BACT</name>
<dbReference type="EMBL" id="JBBUKT010000005">
    <property type="protein sequence ID" value="MEK7951606.1"/>
    <property type="molecule type" value="Genomic_DNA"/>
</dbReference>
<organism evidence="1 2">
    <name type="scientific">Luteolibacter soli</name>
    <dbReference type="NCBI Taxonomy" id="3135280"/>
    <lineage>
        <taxon>Bacteria</taxon>
        <taxon>Pseudomonadati</taxon>
        <taxon>Verrucomicrobiota</taxon>
        <taxon>Verrucomicrobiia</taxon>
        <taxon>Verrucomicrobiales</taxon>
        <taxon>Verrucomicrobiaceae</taxon>
        <taxon>Luteolibacter</taxon>
    </lineage>
</organism>
<evidence type="ECO:0000313" key="2">
    <source>
        <dbReference type="Proteomes" id="UP001371305"/>
    </source>
</evidence>
<keyword evidence="2" id="KW-1185">Reference proteome</keyword>
<gene>
    <name evidence="1" type="ORF">WKV53_13905</name>
</gene>
<proteinExistence type="predicted"/>
<sequence length="135" mass="15832">MIPPDPTWRKAEPRLGPARINDYVGRLRPGIVVKVLELKENDLVARVESDWGLARQLFTHHLDFGYEFRTKSGHWIPEHDPRALRWLRRVLDELHAGKPQRHLSDDGLKLDLPVIEKLLRRNGHPAPPPPKRRRY</sequence>
<dbReference type="Proteomes" id="UP001371305">
    <property type="component" value="Unassembled WGS sequence"/>
</dbReference>
<dbReference type="RefSeq" id="WP_341405238.1">
    <property type="nucleotide sequence ID" value="NZ_JBBUKT010000005.1"/>
</dbReference>
<accession>A0ABU9AV92</accession>
<evidence type="ECO:0000313" key="1">
    <source>
        <dbReference type="EMBL" id="MEK7951606.1"/>
    </source>
</evidence>
<protein>
    <submittedName>
        <fullName evidence="1">Uncharacterized protein</fullName>
    </submittedName>
</protein>
<comment type="caution">
    <text evidence="1">The sequence shown here is derived from an EMBL/GenBank/DDBJ whole genome shotgun (WGS) entry which is preliminary data.</text>
</comment>
<reference evidence="1 2" key="1">
    <citation type="submission" date="2024-04" db="EMBL/GenBank/DDBJ databases">
        <title>Luteolibacter sp. isolated from soil.</title>
        <authorList>
            <person name="An J."/>
        </authorList>
    </citation>
    <scope>NUCLEOTIDE SEQUENCE [LARGE SCALE GENOMIC DNA]</scope>
    <source>
        <strain evidence="1 2">Y139</strain>
    </source>
</reference>